<dbReference type="Proteomes" id="UP000242519">
    <property type="component" value="Unassembled WGS sequence"/>
</dbReference>
<protein>
    <submittedName>
        <fullName evidence="1">Uncharacterized protein</fullName>
    </submittedName>
</protein>
<comment type="caution">
    <text evidence="1">The sequence shown here is derived from an EMBL/GenBank/DDBJ whole genome shotgun (WGS) entry which is preliminary data.</text>
</comment>
<dbReference type="InParanoid" id="A0A218Z3J0"/>
<organism evidence="1 2">
    <name type="scientific">Diplocarpon coronariae</name>
    <dbReference type="NCBI Taxonomy" id="2795749"/>
    <lineage>
        <taxon>Eukaryota</taxon>
        <taxon>Fungi</taxon>
        <taxon>Dikarya</taxon>
        <taxon>Ascomycota</taxon>
        <taxon>Pezizomycotina</taxon>
        <taxon>Leotiomycetes</taxon>
        <taxon>Helotiales</taxon>
        <taxon>Drepanopezizaceae</taxon>
        <taxon>Diplocarpon</taxon>
    </lineage>
</organism>
<dbReference type="AlphaFoldDB" id="A0A218Z3J0"/>
<accession>A0A218Z3J0</accession>
<gene>
    <name evidence="1" type="ORF">B2J93_6462</name>
</gene>
<evidence type="ECO:0000313" key="2">
    <source>
        <dbReference type="Proteomes" id="UP000242519"/>
    </source>
</evidence>
<reference evidence="1 2" key="1">
    <citation type="submission" date="2017-04" db="EMBL/GenBank/DDBJ databases">
        <title>Draft genome sequence of Marssonina coronaria NL1: causal agent of apple blotch.</title>
        <authorList>
            <person name="Cheng Q."/>
        </authorList>
    </citation>
    <scope>NUCLEOTIDE SEQUENCE [LARGE SCALE GENOMIC DNA]</scope>
    <source>
        <strain evidence="1 2">NL1</strain>
    </source>
</reference>
<keyword evidence="2" id="KW-1185">Reference proteome</keyword>
<proteinExistence type="predicted"/>
<sequence>MEFLANDGSAEDSLKPVFKMSFFADSESFALAVILLLALASNAPAAPIENTLQATVGSIWDISNTTLSDRPTSHPLLPRETTISLGFKTGWLLEVVGTVVSQIPRLWNQERLAGVFLAHDEERFQPII</sequence>
<evidence type="ECO:0000313" key="1">
    <source>
        <dbReference type="EMBL" id="OWP02629.1"/>
    </source>
</evidence>
<dbReference type="EMBL" id="MZNU01000219">
    <property type="protein sequence ID" value="OWP02629.1"/>
    <property type="molecule type" value="Genomic_DNA"/>
</dbReference>
<name>A0A218Z3J0_9HELO</name>